<dbReference type="Proteomes" id="UP000009885">
    <property type="component" value="Unassembled WGS sequence"/>
</dbReference>
<comment type="caution">
    <text evidence="3">The sequence shown here is derived from an EMBL/GenBank/DDBJ whole genome shotgun (WGS) entry which is preliminary data.</text>
</comment>
<dbReference type="Pfam" id="PF02639">
    <property type="entry name" value="DUF188"/>
    <property type="match status" value="1"/>
</dbReference>
<gene>
    <name evidence="3" type="ORF">C273_05255</name>
</gene>
<dbReference type="PANTHER" id="PTHR35146">
    <property type="entry name" value="UPF0178 PROTEIN YAII"/>
    <property type="match status" value="1"/>
</dbReference>
<dbReference type="RefSeq" id="WP_009383157.1">
    <property type="nucleotide sequence ID" value="NZ_AMSQ01000006.1"/>
</dbReference>
<evidence type="ECO:0000313" key="4">
    <source>
        <dbReference type="Proteomes" id="UP000009885"/>
    </source>
</evidence>
<dbReference type="InterPro" id="IPR003791">
    <property type="entry name" value="UPF0178"/>
</dbReference>
<keyword evidence="4" id="KW-1185">Reference proteome</keyword>
<dbReference type="NCBIfam" id="NF001095">
    <property type="entry name" value="PRK00124.1"/>
    <property type="match status" value="1"/>
</dbReference>
<evidence type="ECO:0000256" key="2">
    <source>
        <dbReference type="HAMAP-Rule" id="MF_00489"/>
    </source>
</evidence>
<evidence type="ECO:0000256" key="1">
    <source>
        <dbReference type="ARBA" id="ARBA00008522"/>
    </source>
</evidence>
<dbReference type="STRING" id="1229783.C273_05255"/>
<comment type="similarity">
    <text evidence="1 2">Belongs to the UPF0178 family.</text>
</comment>
<sequence>MTRIIIDGDACPVVDSIVELTAEAGISVLLVRSFSHFSHKMYPEHVNTIYVDNGSESADYKIMQLCNSQAIVVTQDYGLASLLLSKALLVMHHSGKIYTKANIDMLLLRRYEHAKMRQRGGRHGGPSAFTKEQRKAFETKFKSIIEKYG</sequence>
<dbReference type="AlphaFoldDB" id="K9B467"/>
<organism evidence="3 4">
    <name type="scientific">Staphylococcus massiliensis S46</name>
    <dbReference type="NCBI Taxonomy" id="1229783"/>
    <lineage>
        <taxon>Bacteria</taxon>
        <taxon>Bacillati</taxon>
        <taxon>Bacillota</taxon>
        <taxon>Bacilli</taxon>
        <taxon>Bacillales</taxon>
        <taxon>Staphylococcaceae</taxon>
        <taxon>Staphylococcus</taxon>
    </lineage>
</organism>
<dbReference type="PATRIC" id="fig|1229783.3.peg.1063"/>
<accession>K9B467</accession>
<dbReference type="HAMAP" id="MF_00489">
    <property type="entry name" value="UPF0178"/>
    <property type="match status" value="1"/>
</dbReference>
<dbReference type="eggNOG" id="COG1671">
    <property type="taxonomic scope" value="Bacteria"/>
</dbReference>
<evidence type="ECO:0000313" key="3">
    <source>
        <dbReference type="EMBL" id="EKU48590.1"/>
    </source>
</evidence>
<dbReference type="PANTHER" id="PTHR35146:SF1">
    <property type="entry name" value="UPF0178 PROTEIN YAII"/>
    <property type="match status" value="1"/>
</dbReference>
<protein>
    <recommendedName>
        <fullName evidence="2">UPF0178 protein C273_05255</fullName>
    </recommendedName>
</protein>
<reference evidence="3 4" key="1">
    <citation type="journal article" date="2013" name="Genome Announc.">
        <title>Genome Sequence of Staphylococcus massiliensis Strain S46, Isolated from the Surface of Healthy Human Skin.</title>
        <authorList>
            <person name="Srivastav R."/>
            <person name="Singh A."/>
            <person name="Jangir P.K."/>
            <person name="Kumari C."/>
            <person name="Muduli S."/>
            <person name="Sharma R."/>
        </authorList>
    </citation>
    <scope>NUCLEOTIDE SEQUENCE [LARGE SCALE GENOMIC DNA]</scope>
    <source>
        <strain evidence="3 4">S46</strain>
    </source>
</reference>
<dbReference type="EMBL" id="AMSQ01000006">
    <property type="protein sequence ID" value="EKU48590.1"/>
    <property type="molecule type" value="Genomic_DNA"/>
</dbReference>
<dbReference type="OrthoDB" id="9798918at2"/>
<name>K9B467_9STAP</name>
<proteinExistence type="inferred from homology"/>